<keyword evidence="8" id="KW-1185">Reference proteome</keyword>
<dbReference type="Proteomes" id="UP000751614">
    <property type="component" value="Unassembled WGS sequence"/>
</dbReference>
<comment type="caution">
    <text evidence="7">The sequence shown here is derived from an EMBL/GenBank/DDBJ whole genome shotgun (WGS) entry which is preliminary data.</text>
</comment>
<organism evidence="7 8">
    <name type="scientific">Flagellimonas algicola</name>
    <dbReference type="NCBI Taxonomy" id="2583815"/>
    <lineage>
        <taxon>Bacteria</taxon>
        <taxon>Pseudomonadati</taxon>
        <taxon>Bacteroidota</taxon>
        <taxon>Flavobacteriia</taxon>
        <taxon>Flavobacteriales</taxon>
        <taxon>Flavobacteriaceae</taxon>
        <taxon>Flagellimonas</taxon>
    </lineage>
</organism>
<feature type="transmembrane region" description="Helical" evidence="6">
    <location>
        <begin position="296"/>
        <end position="317"/>
    </location>
</feature>
<keyword evidence="4 6" id="KW-1133">Transmembrane helix</keyword>
<feature type="transmembrane region" description="Helical" evidence="6">
    <location>
        <begin position="360"/>
        <end position="379"/>
    </location>
</feature>
<evidence type="ECO:0000256" key="3">
    <source>
        <dbReference type="ARBA" id="ARBA00022692"/>
    </source>
</evidence>
<evidence type="ECO:0000313" key="8">
    <source>
        <dbReference type="Proteomes" id="UP000751614"/>
    </source>
</evidence>
<dbReference type="InterPro" id="IPR002797">
    <property type="entry name" value="Polysacc_synth"/>
</dbReference>
<feature type="transmembrane region" description="Helical" evidence="6">
    <location>
        <begin position="149"/>
        <end position="171"/>
    </location>
</feature>
<feature type="transmembrane region" description="Helical" evidence="6">
    <location>
        <begin position="177"/>
        <end position="196"/>
    </location>
</feature>
<accession>A0ABY2WK94</accession>
<evidence type="ECO:0000256" key="1">
    <source>
        <dbReference type="ARBA" id="ARBA00004651"/>
    </source>
</evidence>
<comment type="subcellular location">
    <subcellularLocation>
        <location evidence="1">Cell membrane</location>
        <topology evidence="1">Multi-pass membrane protein</topology>
    </subcellularLocation>
</comment>
<feature type="transmembrane region" description="Helical" evidence="6">
    <location>
        <begin position="116"/>
        <end position="137"/>
    </location>
</feature>
<feature type="transmembrane region" description="Helical" evidence="6">
    <location>
        <begin position="47"/>
        <end position="70"/>
    </location>
</feature>
<feature type="transmembrane region" description="Helical" evidence="6">
    <location>
        <begin position="217"/>
        <end position="243"/>
    </location>
</feature>
<reference evidence="7 8" key="1">
    <citation type="submission" date="2019-05" db="EMBL/GenBank/DDBJ databases">
        <title>Flagellimonas sp. AsT0115, sp. nov., isolated from a marine red algae, Asparagopsis taxiformis.</title>
        <authorList>
            <person name="Kim J."/>
            <person name="Jeong S.E."/>
            <person name="Jeon C.O."/>
        </authorList>
    </citation>
    <scope>NUCLEOTIDE SEQUENCE [LARGE SCALE GENOMIC DNA]</scope>
    <source>
        <strain evidence="7 8">AsT0115</strain>
    </source>
</reference>
<evidence type="ECO:0000256" key="5">
    <source>
        <dbReference type="ARBA" id="ARBA00023136"/>
    </source>
</evidence>
<keyword evidence="5 6" id="KW-0472">Membrane</keyword>
<keyword evidence="3 6" id="KW-0812">Transmembrane</keyword>
<name>A0ABY2WK94_9FLAO</name>
<evidence type="ECO:0000256" key="6">
    <source>
        <dbReference type="SAM" id="Phobius"/>
    </source>
</evidence>
<evidence type="ECO:0000313" key="7">
    <source>
        <dbReference type="EMBL" id="TMU55052.1"/>
    </source>
</evidence>
<dbReference type="EMBL" id="VCNI01000002">
    <property type="protein sequence ID" value="TMU55052.1"/>
    <property type="molecule type" value="Genomic_DNA"/>
</dbReference>
<dbReference type="PANTHER" id="PTHR30250">
    <property type="entry name" value="PST FAMILY PREDICTED COLANIC ACID TRANSPORTER"/>
    <property type="match status" value="1"/>
</dbReference>
<dbReference type="InterPro" id="IPR050833">
    <property type="entry name" value="Poly_Biosynth_Transport"/>
</dbReference>
<evidence type="ECO:0000256" key="2">
    <source>
        <dbReference type="ARBA" id="ARBA00022475"/>
    </source>
</evidence>
<sequence length="419" mass="47819">MNNKGLFKNISLFTFFNLLNSGIPFLLLPFLTVYLSPEDYGLVDIFYNIYLVAMPVIGLSVVQSISRFYFEKINLGPFLTTVLVILCVIGFIITVLSTLLSSVFSDFLSGHNIPGHFILIVLLYTLFSQVSEILLLLWRVSYKTVQYGIFRVCKTSLDLGLSLVLVIGLGMDWKGRVFPQLFVAILFGIIAVIILYRKGLLLKDGYSKEYRKEALSFSTPLIFHSLGSSLLGFSDRFFILFMLGLSDVGIYSVGYQVGMVMSLLQNSFNQAWVPYFYQILKKDQIQDKIKIVKITYVYFIFILIVALLFYLTTPFIYRVFIGKEFESGISVVLWILLGYAVLGMYKMMVNYLFYLKKTKIIAFCTVFTVMINLILNYVLITNNGIVGAAQATLISFVILFIVVFVISKRNYKMPWLLKV</sequence>
<protein>
    <submittedName>
        <fullName evidence="7">Flippase</fullName>
    </submittedName>
</protein>
<keyword evidence="2" id="KW-1003">Cell membrane</keyword>
<feature type="transmembrane region" description="Helical" evidence="6">
    <location>
        <begin position="12"/>
        <end position="35"/>
    </location>
</feature>
<feature type="transmembrane region" description="Helical" evidence="6">
    <location>
        <begin position="329"/>
        <end position="348"/>
    </location>
</feature>
<feature type="transmembrane region" description="Helical" evidence="6">
    <location>
        <begin position="385"/>
        <end position="406"/>
    </location>
</feature>
<dbReference type="PANTHER" id="PTHR30250:SF11">
    <property type="entry name" value="O-ANTIGEN TRANSPORTER-RELATED"/>
    <property type="match status" value="1"/>
</dbReference>
<dbReference type="Pfam" id="PF01943">
    <property type="entry name" value="Polysacc_synt"/>
    <property type="match status" value="1"/>
</dbReference>
<evidence type="ECO:0000256" key="4">
    <source>
        <dbReference type="ARBA" id="ARBA00022989"/>
    </source>
</evidence>
<feature type="transmembrane region" description="Helical" evidence="6">
    <location>
        <begin position="82"/>
        <end position="104"/>
    </location>
</feature>
<proteinExistence type="predicted"/>
<dbReference type="RefSeq" id="WP_138836804.1">
    <property type="nucleotide sequence ID" value="NZ_VCNI01000002.1"/>
</dbReference>
<gene>
    <name evidence="7" type="ORF">FGG15_12755</name>
</gene>